<feature type="domain" description="Cytochrome c-type biogenesis protein H Ig-like" evidence="7">
    <location>
        <begin position="324"/>
        <end position="432"/>
    </location>
</feature>
<dbReference type="PANTHER" id="PTHR47870:SF1">
    <property type="entry name" value="CYTOCHROME C-TYPE BIOGENESIS PROTEIN CCMH"/>
    <property type="match status" value="1"/>
</dbReference>
<keyword evidence="6" id="KW-0472">Membrane</keyword>
<keyword evidence="10" id="KW-1185">Reference proteome</keyword>
<comment type="caution">
    <text evidence="9">The sequence shown here is derived from an EMBL/GenBank/DDBJ whole genome shotgun (WGS) entry which is preliminary data.</text>
</comment>
<reference evidence="9 10" key="1">
    <citation type="submission" date="2023-09" db="EMBL/GenBank/DDBJ databases">
        <authorList>
            <person name="Rey-Velasco X."/>
        </authorList>
    </citation>
    <scope>NUCLEOTIDE SEQUENCE [LARGE SCALE GENOMIC DNA]</scope>
    <source>
        <strain evidence="9 10">W409</strain>
    </source>
</reference>
<evidence type="ECO:0000259" key="8">
    <source>
        <dbReference type="Pfam" id="PF23914"/>
    </source>
</evidence>
<dbReference type="PANTHER" id="PTHR47870">
    <property type="entry name" value="CYTOCHROME C-TYPE BIOGENESIS PROTEIN CCMH"/>
    <property type="match status" value="1"/>
</dbReference>
<dbReference type="InterPro" id="IPR051263">
    <property type="entry name" value="C-type_cytochrome_biogenesis"/>
</dbReference>
<dbReference type="InterPro" id="IPR056413">
    <property type="entry name" value="TPR_CcmH_CycH"/>
</dbReference>
<dbReference type="AlphaFoldDB" id="A0AAW8R1A9"/>
<accession>A0AAW8R1A9</accession>
<proteinExistence type="predicted"/>
<dbReference type="GO" id="GO:0030313">
    <property type="term" value="C:cell envelope"/>
    <property type="evidence" value="ECO:0007669"/>
    <property type="project" value="UniProtKB-SubCell"/>
</dbReference>
<keyword evidence="6" id="KW-0812">Transmembrane</keyword>
<dbReference type="InterPro" id="IPR019734">
    <property type="entry name" value="TPR_rpt"/>
</dbReference>
<dbReference type="SUPFAM" id="SSF48452">
    <property type="entry name" value="TPR-like"/>
    <property type="match status" value="1"/>
</dbReference>
<dbReference type="PROSITE" id="PS50005">
    <property type="entry name" value="TPR"/>
    <property type="match status" value="1"/>
</dbReference>
<evidence type="ECO:0000313" key="10">
    <source>
        <dbReference type="Proteomes" id="UP001249020"/>
    </source>
</evidence>
<dbReference type="Proteomes" id="UP001249020">
    <property type="component" value="Unassembled WGS sequence"/>
</dbReference>
<evidence type="ECO:0000256" key="4">
    <source>
        <dbReference type="ARBA" id="ARBA00022803"/>
    </source>
</evidence>
<dbReference type="NCBIfam" id="TIGR03142">
    <property type="entry name" value="cytochro_ccmI"/>
    <property type="match status" value="1"/>
</dbReference>
<evidence type="ECO:0000256" key="5">
    <source>
        <dbReference type="PROSITE-ProRule" id="PRU00339"/>
    </source>
</evidence>
<protein>
    <submittedName>
        <fullName evidence="9">C-type cytochrome biogenesis protein CcmI</fullName>
    </submittedName>
</protein>
<feature type="repeat" description="TPR" evidence="5">
    <location>
        <begin position="173"/>
        <end position="206"/>
    </location>
</feature>
<dbReference type="InterPro" id="IPR011990">
    <property type="entry name" value="TPR-like_helical_dom_sf"/>
</dbReference>
<name>A0AAW8R1A9_9ALTE</name>
<gene>
    <name evidence="9" type="primary">ccmI</name>
    <name evidence="9" type="ORF">RM544_09010</name>
</gene>
<keyword evidence="3" id="KW-0201">Cytochrome c-type biogenesis</keyword>
<dbReference type="EMBL" id="JAVRIE010000003">
    <property type="protein sequence ID" value="MDT0582680.1"/>
    <property type="molecule type" value="Genomic_DNA"/>
</dbReference>
<dbReference type="RefSeq" id="WP_311361458.1">
    <property type="nucleotide sequence ID" value="NZ_JAVRIE010000003.1"/>
</dbReference>
<keyword evidence="2" id="KW-0677">Repeat</keyword>
<evidence type="ECO:0000256" key="3">
    <source>
        <dbReference type="ARBA" id="ARBA00022748"/>
    </source>
</evidence>
<evidence type="ECO:0000256" key="2">
    <source>
        <dbReference type="ARBA" id="ARBA00022737"/>
    </source>
</evidence>
<comment type="subcellular location">
    <subcellularLocation>
        <location evidence="1">Cell envelope</location>
    </subcellularLocation>
</comment>
<dbReference type="GO" id="GO:0017004">
    <property type="term" value="P:cytochrome complex assembly"/>
    <property type="evidence" value="ECO:0007669"/>
    <property type="project" value="UniProtKB-KW"/>
</dbReference>
<dbReference type="InterPro" id="IPR056412">
    <property type="entry name" value="Ig_CycH"/>
</dbReference>
<dbReference type="InterPro" id="IPR017560">
    <property type="entry name" value="Cyt_c_biogenesis_CcmI"/>
</dbReference>
<dbReference type="Pfam" id="PF23892">
    <property type="entry name" value="Ig_CycH"/>
    <property type="match status" value="1"/>
</dbReference>
<organism evidence="9 10">
    <name type="scientific">Brumicola blandensis</name>
    <dbReference type="NCBI Taxonomy" id="3075611"/>
    <lineage>
        <taxon>Bacteria</taxon>
        <taxon>Pseudomonadati</taxon>
        <taxon>Pseudomonadota</taxon>
        <taxon>Gammaproteobacteria</taxon>
        <taxon>Alteromonadales</taxon>
        <taxon>Alteromonadaceae</taxon>
        <taxon>Brumicola</taxon>
    </lineage>
</organism>
<keyword evidence="4 5" id="KW-0802">TPR repeat</keyword>
<feature type="transmembrane region" description="Helical" evidence="6">
    <location>
        <begin position="6"/>
        <end position="24"/>
    </location>
</feature>
<dbReference type="GO" id="GO:0005886">
    <property type="term" value="C:plasma membrane"/>
    <property type="evidence" value="ECO:0007669"/>
    <property type="project" value="TreeGrafter"/>
</dbReference>
<evidence type="ECO:0000256" key="1">
    <source>
        <dbReference type="ARBA" id="ARBA00004196"/>
    </source>
</evidence>
<keyword evidence="6" id="KW-1133">Transmembrane helix</keyword>
<feature type="domain" description="Cytochrome c-type biogenesis protein H TPR" evidence="8">
    <location>
        <begin position="127"/>
        <end position="279"/>
    </location>
</feature>
<dbReference type="Gene3D" id="1.25.40.10">
    <property type="entry name" value="Tetratricopeptide repeat domain"/>
    <property type="match status" value="1"/>
</dbReference>
<evidence type="ECO:0000259" key="7">
    <source>
        <dbReference type="Pfam" id="PF23892"/>
    </source>
</evidence>
<evidence type="ECO:0000256" key="6">
    <source>
        <dbReference type="SAM" id="Phobius"/>
    </source>
</evidence>
<evidence type="ECO:0000313" key="9">
    <source>
        <dbReference type="EMBL" id="MDT0582680.1"/>
    </source>
</evidence>
<sequence>MSSFYLYSFLFAVIALGFVAYPWFKDRNAKRRFEISNANVIKQRIEEIQREAKEGLIDVDEMQTAIDEMKLALAEESAFQQAQQEEAEKTTIAARSAKIPLIIGAVPALLIGAWTYYDANQLSGLKDLVDATNNIEALSQRILVQQANDVAAEEFNKYALVIRQQLRKDPSDVNGWQWLGRLRMTLGQGEEASQAFDKALALTPDDQAMRMKYAQALMMMGEEENLQNALRQVVYLTQVDPQNRDYRLLLTVIAAQLNDADTAFENFALIKNQLSANSTLYVSLVEQLRKMGAPETLLALNGAPQGVQAAESADSQLDVQRGFRVEVSIADALKAKLPDDGFLIVFAQDANSGARMPLAVKRLRLPSFPISVDLTTADAMITNFSLKNAEQVTITARISKDEDVMTSSGELQGSLSNLPVIDELRSIQLTINEEVQ</sequence>
<dbReference type="Pfam" id="PF23914">
    <property type="entry name" value="TPR_CcmH_CycH"/>
    <property type="match status" value="1"/>
</dbReference>
<feature type="transmembrane region" description="Helical" evidence="6">
    <location>
        <begin position="99"/>
        <end position="117"/>
    </location>
</feature>